<dbReference type="OrthoDB" id="2986975at2759"/>
<organism evidence="1 2">
    <name type="scientific">Amanita muscaria (strain Koide BX008)</name>
    <dbReference type="NCBI Taxonomy" id="946122"/>
    <lineage>
        <taxon>Eukaryota</taxon>
        <taxon>Fungi</taxon>
        <taxon>Dikarya</taxon>
        <taxon>Basidiomycota</taxon>
        <taxon>Agaricomycotina</taxon>
        <taxon>Agaricomycetes</taxon>
        <taxon>Agaricomycetidae</taxon>
        <taxon>Agaricales</taxon>
        <taxon>Pluteineae</taxon>
        <taxon>Amanitaceae</taxon>
        <taxon>Amanita</taxon>
    </lineage>
</organism>
<keyword evidence="2" id="KW-1185">Reference proteome</keyword>
<feature type="non-terminal residue" evidence="1">
    <location>
        <position position="1"/>
    </location>
</feature>
<dbReference type="STRING" id="946122.A0A0C2XDA5"/>
<name>A0A0C2XDA5_AMAMK</name>
<evidence type="ECO:0000313" key="1">
    <source>
        <dbReference type="EMBL" id="KIL66818.1"/>
    </source>
</evidence>
<evidence type="ECO:0000313" key="2">
    <source>
        <dbReference type="Proteomes" id="UP000054549"/>
    </source>
</evidence>
<dbReference type="AlphaFoldDB" id="A0A0C2XDA5"/>
<dbReference type="HOGENOM" id="CLU_084958_0_0_1"/>
<gene>
    <name evidence="1" type="ORF">M378DRAFT_74627</name>
</gene>
<accession>A0A0C2XDA5</accession>
<dbReference type="InParanoid" id="A0A0C2XDA5"/>
<sequence>LGEFWRPVKYLIIDEYSMISRELLARLSKILNIVFKHLKGEDFDVPCSLYFPTSQHDTVQQNAGSELYQQFSTVVILKSQVRIQDAGWQEVLRQARHGKCSEADLQILQQLWTDAVLVTPRNAVKSKWNTAAARRHCQRTHQQLMIFPAEDTKKGRAVLSVEERLALTKRRFDAKARQVDRSQLEHEILLAEGMKVMLVTNVQTDFDMANGSRGVVQQIFWIPESQKETINAMKERFAFHPHVFW</sequence>
<protein>
    <recommendedName>
        <fullName evidence="3">ATP-dependent DNA helicase</fullName>
    </recommendedName>
</protein>
<reference evidence="1 2" key="1">
    <citation type="submission" date="2014-04" db="EMBL/GenBank/DDBJ databases">
        <title>Evolutionary Origins and Diversification of the Mycorrhizal Mutualists.</title>
        <authorList>
            <consortium name="DOE Joint Genome Institute"/>
            <consortium name="Mycorrhizal Genomics Consortium"/>
            <person name="Kohler A."/>
            <person name="Kuo A."/>
            <person name="Nagy L.G."/>
            <person name="Floudas D."/>
            <person name="Copeland A."/>
            <person name="Barry K.W."/>
            <person name="Cichocki N."/>
            <person name="Veneault-Fourrey C."/>
            <person name="LaButti K."/>
            <person name="Lindquist E.A."/>
            <person name="Lipzen A."/>
            <person name="Lundell T."/>
            <person name="Morin E."/>
            <person name="Murat C."/>
            <person name="Riley R."/>
            <person name="Ohm R."/>
            <person name="Sun H."/>
            <person name="Tunlid A."/>
            <person name="Henrissat B."/>
            <person name="Grigoriev I.V."/>
            <person name="Hibbett D.S."/>
            <person name="Martin F."/>
        </authorList>
    </citation>
    <scope>NUCLEOTIDE SEQUENCE [LARGE SCALE GENOMIC DNA]</scope>
    <source>
        <strain evidence="1 2">Koide BX008</strain>
    </source>
</reference>
<dbReference type="EMBL" id="KN818234">
    <property type="protein sequence ID" value="KIL66818.1"/>
    <property type="molecule type" value="Genomic_DNA"/>
</dbReference>
<proteinExistence type="predicted"/>
<evidence type="ECO:0008006" key="3">
    <source>
        <dbReference type="Google" id="ProtNLM"/>
    </source>
</evidence>
<dbReference type="Proteomes" id="UP000054549">
    <property type="component" value="Unassembled WGS sequence"/>
</dbReference>